<reference evidence="1 2" key="1">
    <citation type="submission" date="2016-07" db="EMBL/GenBank/DDBJ databases">
        <title>Pervasive Adenine N6-methylation of Active Genes in Fungi.</title>
        <authorList>
            <consortium name="DOE Joint Genome Institute"/>
            <person name="Mondo S.J."/>
            <person name="Dannebaum R.O."/>
            <person name="Kuo R.C."/>
            <person name="Labutti K."/>
            <person name="Haridas S."/>
            <person name="Kuo A."/>
            <person name="Salamov A."/>
            <person name="Ahrendt S.R."/>
            <person name="Lipzen A."/>
            <person name="Sullivan W."/>
            <person name="Andreopoulos W.B."/>
            <person name="Clum A."/>
            <person name="Lindquist E."/>
            <person name="Daum C."/>
            <person name="Ramamoorthy G.K."/>
            <person name="Gryganskyi A."/>
            <person name="Culley D."/>
            <person name="Magnuson J.K."/>
            <person name="James T.Y."/>
            <person name="O'Malley M.A."/>
            <person name="Stajich J.E."/>
            <person name="Spatafora J.W."/>
            <person name="Visel A."/>
            <person name="Grigoriev I.V."/>
        </authorList>
    </citation>
    <scope>NUCLEOTIDE SEQUENCE [LARGE SCALE GENOMIC DNA]</scope>
    <source>
        <strain evidence="1 2">JEL800</strain>
    </source>
</reference>
<feature type="non-terminal residue" evidence="1">
    <location>
        <position position="124"/>
    </location>
</feature>
<proteinExistence type="predicted"/>
<keyword evidence="2" id="KW-1185">Reference proteome</keyword>
<evidence type="ECO:0000313" key="1">
    <source>
        <dbReference type="EMBL" id="ORY46855.1"/>
    </source>
</evidence>
<gene>
    <name evidence="1" type="ORF">BCR33DRAFT_715273</name>
</gene>
<evidence type="ECO:0000313" key="2">
    <source>
        <dbReference type="Proteomes" id="UP000193642"/>
    </source>
</evidence>
<dbReference type="AlphaFoldDB" id="A0A1Y2CKJ5"/>
<organism evidence="1 2">
    <name type="scientific">Rhizoclosmatium globosum</name>
    <dbReference type="NCBI Taxonomy" id="329046"/>
    <lineage>
        <taxon>Eukaryota</taxon>
        <taxon>Fungi</taxon>
        <taxon>Fungi incertae sedis</taxon>
        <taxon>Chytridiomycota</taxon>
        <taxon>Chytridiomycota incertae sedis</taxon>
        <taxon>Chytridiomycetes</taxon>
        <taxon>Chytridiales</taxon>
        <taxon>Chytriomycetaceae</taxon>
        <taxon>Rhizoclosmatium</taxon>
    </lineage>
</organism>
<dbReference type="OrthoDB" id="10472578at2759"/>
<sequence>MVLQQQQQQQQLQNAAATTMQLAANSGTQRKVPAGLQQKAGPILKSVPLETVKKVSPTDMKNEITKLLTEMGKNGNWMVEGVFGQATVMDVGFNPDLQGSATPMQVFKALESIMSLKILWILVC</sequence>
<protein>
    <submittedName>
        <fullName evidence="1">Uncharacterized protein</fullName>
    </submittedName>
</protein>
<name>A0A1Y2CKJ5_9FUNG</name>
<dbReference type="Proteomes" id="UP000193642">
    <property type="component" value="Unassembled WGS sequence"/>
</dbReference>
<comment type="caution">
    <text evidence="1">The sequence shown here is derived from an EMBL/GenBank/DDBJ whole genome shotgun (WGS) entry which is preliminary data.</text>
</comment>
<accession>A0A1Y2CKJ5</accession>
<dbReference type="EMBL" id="MCGO01000015">
    <property type="protein sequence ID" value="ORY46855.1"/>
    <property type="molecule type" value="Genomic_DNA"/>
</dbReference>